<proteinExistence type="predicted"/>
<sequence length="147" mass="16406">MRTLIIMLSLALAAPAWAVDTDPEAAARQFYNAWMNIDRPQMIEAFSRGMGTSSPEIKAIVLEAFQSPELEAIYIKHLVNNFTPDELAALNAMAGSPGFRLWLERMPAFTARLLPDAANYFRANFMELRRRVAEKRGANGGEGHAKH</sequence>
<protein>
    <recommendedName>
        <fullName evidence="4">DUF2059 domain-containing protein</fullName>
    </recommendedName>
</protein>
<dbReference type="EMBL" id="SLZY01000006">
    <property type="protein sequence ID" value="TCS72201.1"/>
    <property type="molecule type" value="Genomic_DNA"/>
</dbReference>
<dbReference type="Proteomes" id="UP000295135">
    <property type="component" value="Unassembled WGS sequence"/>
</dbReference>
<evidence type="ECO:0000313" key="3">
    <source>
        <dbReference type="Proteomes" id="UP000295135"/>
    </source>
</evidence>
<reference evidence="2 3" key="1">
    <citation type="submission" date="2019-03" db="EMBL/GenBank/DDBJ databases">
        <title>Genomic Encyclopedia of Type Strains, Phase IV (KMG-IV): sequencing the most valuable type-strain genomes for metagenomic binning, comparative biology and taxonomic classification.</title>
        <authorList>
            <person name="Goeker M."/>
        </authorList>
    </citation>
    <scope>NUCLEOTIDE SEQUENCE [LARGE SCALE GENOMIC DNA]</scope>
    <source>
        <strain evidence="2 3">DSM 103923</strain>
    </source>
</reference>
<keyword evidence="1" id="KW-0732">Signal</keyword>
<dbReference type="RefSeq" id="WP_126463789.1">
    <property type="nucleotide sequence ID" value="NZ_AP018721.1"/>
</dbReference>
<comment type="caution">
    <text evidence="2">The sequence shown here is derived from an EMBL/GenBank/DDBJ whole genome shotgun (WGS) entry which is preliminary data.</text>
</comment>
<keyword evidence="3" id="KW-1185">Reference proteome</keyword>
<feature type="chain" id="PRO_5020417308" description="DUF2059 domain-containing protein" evidence="1">
    <location>
        <begin position="19"/>
        <end position="147"/>
    </location>
</feature>
<gene>
    <name evidence="2" type="ORF">EDC61_106116</name>
</gene>
<evidence type="ECO:0000313" key="2">
    <source>
        <dbReference type="EMBL" id="TCS72201.1"/>
    </source>
</evidence>
<evidence type="ECO:0000256" key="1">
    <source>
        <dbReference type="SAM" id="SignalP"/>
    </source>
</evidence>
<evidence type="ECO:0008006" key="4">
    <source>
        <dbReference type="Google" id="ProtNLM"/>
    </source>
</evidence>
<name>A0A4R3JVS9_9PROT</name>
<accession>A0A4R3JVS9</accession>
<dbReference type="AlphaFoldDB" id="A0A4R3JVS9"/>
<feature type="signal peptide" evidence="1">
    <location>
        <begin position="1"/>
        <end position="18"/>
    </location>
</feature>
<organism evidence="2 3">
    <name type="scientific">Sulfuritortus calidifontis</name>
    <dbReference type="NCBI Taxonomy" id="1914471"/>
    <lineage>
        <taxon>Bacteria</taxon>
        <taxon>Pseudomonadati</taxon>
        <taxon>Pseudomonadota</taxon>
        <taxon>Betaproteobacteria</taxon>
        <taxon>Nitrosomonadales</taxon>
        <taxon>Thiobacillaceae</taxon>
        <taxon>Sulfuritortus</taxon>
    </lineage>
</organism>